<feature type="domain" description="HIG1" evidence="8">
    <location>
        <begin position="57"/>
        <end position="141"/>
    </location>
</feature>
<feature type="transmembrane region" description="Helical" evidence="7">
    <location>
        <begin position="117"/>
        <end position="138"/>
    </location>
</feature>
<dbReference type="InterPro" id="IPR007667">
    <property type="entry name" value="Hypoxia_induced_domain"/>
</dbReference>
<evidence type="ECO:0000259" key="8">
    <source>
        <dbReference type="PROSITE" id="PS51503"/>
    </source>
</evidence>
<feature type="compositionally biased region" description="Basic and acidic residues" evidence="6">
    <location>
        <begin position="12"/>
        <end position="32"/>
    </location>
</feature>
<comment type="caution">
    <text evidence="9">The sequence shown here is derived from an EMBL/GenBank/DDBJ whole genome shotgun (WGS) entry which is preliminary data.</text>
</comment>
<feature type="transmembrane region" description="Helical" evidence="7">
    <location>
        <begin position="85"/>
        <end position="105"/>
    </location>
</feature>
<keyword evidence="2 7" id="KW-0812">Transmembrane</keyword>
<evidence type="ECO:0000256" key="5">
    <source>
        <dbReference type="ARBA" id="ARBA00023136"/>
    </source>
</evidence>
<proteinExistence type="predicted"/>
<sequence length="141" mass="15527">FKLDPSQAMPAPDKEERKRQKAELEARYRAKQELITGGAKPKQPQAFLPPPDTLSRDLASGVGDTSQERPTGINHVVHKMKENPLVPGGMLLTVFALGNGLRYMIKRNSQAQQTMMRLRVFGQGFTMVALVAGTVLLASKK</sequence>
<dbReference type="PANTHER" id="PTHR12297:SF3">
    <property type="entry name" value="HIG1 DOMAIN FAMILY MEMBER 1A"/>
    <property type="match status" value="1"/>
</dbReference>
<dbReference type="InterPro" id="IPR050355">
    <property type="entry name" value="RCF1"/>
</dbReference>
<dbReference type="GO" id="GO:0097250">
    <property type="term" value="P:mitochondrial respirasome assembly"/>
    <property type="evidence" value="ECO:0007669"/>
    <property type="project" value="TreeGrafter"/>
</dbReference>
<keyword evidence="3 7" id="KW-1133">Transmembrane helix</keyword>
<accession>A0A267FUU9</accession>
<keyword evidence="5 7" id="KW-0472">Membrane</keyword>
<feature type="region of interest" description="Disordered" evidence="6">
    <location>
        <begin position="1"/>
        <end position="71"/>
    </location>
</feature>
<dbReference type="AlphaFoldDB" id="A0A267FUU9"/>
<reference evidence="9 10" key="1">
    <citation type="submission" date="2017-06" db="EMBL/GenBank/DDBJ databases">
        <title>A platform for efficient transgenesis in Macrostomum lignano, a flatworm model organism for stem cell research.</title>
        <authorList>
            <person name="Berezikov E."/>
        </authorList>
    </citation>
    <scope>NUCLEOTIDE SEQUENCE [LARGE SCALE GENOMIC DNA]</scope>
    <source>
        <strain evidence="9">DV1</strain>
        <tissue evidence="9">Whole organism</tissue>
    </source>
</reference>
<evidence type="ECO:0000256" key="7">
    <source>
        <dbReference type="SAM" id="Phobius"/>
    </source>
</evidence>
<dbReference type="OrthoDB" id="6604018at2759"/>
<dbReference type="STRING" id="282301.A0A267FUU9"/>
<comment type="subcellular location">
    <subcellularLocation>
        <location evidence="1">Mitochondrion membrane</location>
    </subcellularLocation>
</comment>
<evidence type="ECO:0000256" key="3">
    <source>
        <dbReference type="ARBA" id="ARBA00022989"/>
    </source>
</evidence>
<keyword evidence="10" id="KW-1185">Reference proteome</keyword>
<name>A0A267FUU9_9PLAT</name>
<dbReference type="PROSITE" id="PS51503">
    <property type="entry name" value="HIG1"/>
    <property type="match status" value="1"/>
</dbReference>
<dbReference type="Pfam" id="PF04588">
    <property type="entry name" value="HIG_1_N"/>
    <property type="match status" value="1"/>
</dbReference>
<evidence type="ECO:0000256" key="4">
    <source>
        <dbReference type="ARBA" id="ARBA00023128"/>
    </source>
</evidence>
<dbReference type="PANTHER" id="PTHR12297">
    <property type="entry name" value="HYPOXIA-INDUCBILE GENE 1 HIG1 -RELATED"/>
    <property type="match status" value="1"/>
</dbReference>
<evidence type="ECO:0000256" key="1">
    <source>
        <dbReference type="ARBA" id="ARBA00004325"/>
    </source>
</evidence>
<keyword evidence="4" id="KW-0496">Mitochondrion</keyword>
<dbReference type="GO" id="GO:0031966">
    <property type="term" value="C:mitochondrial membrane"/>
    <property type="evidence" value="ECO:0007669"/>
    <property type="project" value="UniProtKB-SubCell"/>
</dbReference>
<dbReference type="Proteomes" id="UP000215902">
    <property type="component" value="Unassembled WGS sequence"/>
</dbReference>
<gene>
    <name evidence="9" type="ORF">BOX15_Mlig020066g2</name>
</gene>
<feature type="non-terminal residue" evidence="9">
    <location>
        <position position="1"/>
    </location>
</feature>
<evidence type="ECO:0000313" key="9">
    <source>
        <dbReference type="EMBL" id="PAA77598.1"/>
    </source>
</evidence>
<evidence type="ECO:0000256" key="6">
    <source>
        <dbReference type="SAM" id="MobiDB-lite"/>
    </source>
</evidence>
<dbReference type="EMBL" id="NIVC01000733">
    <property type="protein sequence ID" value="PAA77598.1"/>
    <property type="molecule type" value="Genomic_DNA"/>
</dbReference>
<protein>
    <recommendedName>
        <fullName evidence="8">HIG1 domain-containing protein</fullName>
    </recommendedName>
</protein>
<evidence type="ECO:0000313" key="10">
    <source>
        <dbReference type="Proteomes" id="UP000215902"/>
    </source>
</evidence>
<organism evidence="9 10">
    <name type="scientific">Macrostomum lignano</name>
    <dbReference type="NCBI Taxonomy" id="282301"/>
    <lineage>
        <taxon>Eukaryota</taxon>
        <taxon>Metazoa</taxon>
        <taxon>Spiralia</taxon>
        <taxon>Lophotrochozoa</taxon>
        <taxon>Platyhelminthes</taxon>
        <taxon>Rhabditophora</taxon>
        <taxon>Macrostomorpha</taxon>
        <taxon>Macrostomida</taxon>
        <taxon>Macrostomidae</taxon>
        <taxon>Macrostomum</taxon>
    </lineage>
</organism>
<evidence type="ECO:0000256" key="2">
    <source>
        <dbReference type="ARBA" id="ARBA00022692"/>
    </source>
</evidence>
<dbReference type="Gene3D" id="6.10.140.1320">
    <property type="match status" value="1"/>
</dbReference>